<dbReference type="Proteomes" id="UP000826300">
    <property type="component" value="Chromosome"/>
</dbReference>
<name>A0A8G0ZPV6_9RHOB</name>
<reference evidence="2" key="1">
    <citation type="submission" date="2021-02" db="EMBL/GenBank/DDBJ databases">
        <title>Rhodobacter shimadae sp. nov., an aerobic anoxygenic phototrophic bacterium isolated from a hot spring.</title>
        <authorList>
            <person name="Muramatsu S."/>
            <person name="Haruta S."/>
            <person name="Hirose S."/>
            <person name="Hanada S."/>
        </authorList>
    </citation>
    <scope>NUCLEOTIDE SEQUENCE</scope>
    <source>
        <strain evidence="2">N10</strain>
    </source>
</reference>
<dbReference type="Gene3D" id="2.60.120.1290">
    <property type="match status" value="1"/>
</dbReference>
<evidence type="ECO:0008006" key="4">
    <source>
        <dbReference type="Google" id="ProtNLM"/>
    </source>
</evidence>
<accession>A0A8G0ZPV6</accession>
<gene>
    <name evidence="2" type="ORF">JO391_10580</name>
</gene>
<dbReference type="AlphaFoldDB" id="A0A8G0ZPV6"/>
<dbReference type="KEGG" id="nsm:JO391_10580"/>
<dbReference type="SUPFAM" id="SSF52743">
    <property type="entry name" value="Subtilisin-like"/>
    <property type="match status" value="1"/>
</dbReference>
<feature type="region of interest" description="Disordered" evidence="1">
    <location>
        <begin position="639"/>
        <end position="664"/>
    </location>
</feature>
<dbReference type="EMBL" id="CP069370">
    <property type="protein sequence ID" value="QYZ68239.1"/>
    <property type="molecule type" value="Genomic_DNA"/>
</dbReference>
<evidence type="ECO:0000256" key="1">
    <source>
        <dbReference type="SAM" id="MobiDB-lite"/>
    </source>
</evidence>
<organism evidence="2 3">
    <name type="scientific">Neotabrizicola shimadae</name>
    <dbReference type="NCBI Taxonomy" id="2807096"/>
    <lineage>
        <taxon>Bacteria</taxon>
        <taxon>Pseudomonadati</taxon>
        <taxon>Pseudomonadota</taxon>
        <taxon>Alphaproteobacteria</taxon>
        <taxon>Rhodobacterales</taxon>
        <taxon>Paracoccaceae</taxon>
        <taxon>Neotabrizicola</taxon>
    </lineage>
</organism>
<sequence>MTGWKQCAQVPRWGQADWEAMQGVASPGPDGMSRIVPAFLKVAPTGGLDAAAMLALLSQIGQLGGRLTRPEADRLASALPPPGESVAELRLVIHLPRPKLDELAQLGAVLHVGPPVALPLVPLTEMSQPGENLQLDGAAPASTPILGVIDDGIPFLHARTRRGAAASRIAAIWLQADARVPAAFGAGLVRIGRQLDRGDIETMLASGETEADIYRRMNRSLLPVTQRASTNHLLSHGAQVLDSAGGADPFAATDAGLRDVDILAVQLPPAAVADTSGRRLDPYVVMGLRWMVTEALRLCRARGGPVPLIVNISMGSLGGPGTASAFLADWIAHEMDRYRKLSGAGPDDPGLRVVLPYGNSWRDRLVAKAVVRPDQPLKLTWRLQPDDHSASFLELRAAGDTAGLRVSVTAPDARVPPLSLAWDQAAQGWRCNGPSGKPRAAVLPLAETPTALLLALAPTERPGGGEVAPAGGWQIEVTAAPGTEVSVKAQVQRDDTPAGYRLLGRQPWLDHPAGWTWDGEMRGYLDPGAGPVTRKASAAAHAGIDRPGALTVGALRQGAPVRPSTYTAEGGTPGSAGPSLSAIADDGAILGGRLTAGVLSGSSARLSGTSVAAPAVVRRMIERLLTGQGIELGDLIGQAPGPAPDSRRGYGALEGQRAWSASGE</sequence>
<protein>
    <recommendedName>
        <fullName evidence="4">Peptidase S8/S53 domain-containing protein</fullName>
    </recommendedName>
</protein>
<keyword evidence="3" id="KW-1185">Reference proteome</keyword>
<dbReference type="Gene3D" id="3.40.50.200">
    <property type="entry name" value="Peptidase S8/S53 domain"/>
    <property type="match status" value="1"/>
</dbReference>
<evidence type="ECO:0000313" key="3">
    <source>
        <dbReference type="Proteomes" id="UP000826300"/>
    </source>
</evidence>
<dbReference type="GO" id="GO:0006508">
    <property type="term" value="P:proteolysis"/>
    <property type="evidence" value="ECO:0007669"/>
    <property type="project" value="InterPro"/>
</dbReference>
<proteinExistence type="predicted"/>
<dbReference type="RefSeq" id="WP_220660463.1">
    <property type="nucleotide sequence ID" value="NZ_CP069370.1"/>
</dbReference>
<dbReference type="GO" id="GO:0004252">
    <property type="term" value="F:serine-type endopeptidase activity"/>
    <property type="evidence" value="ECO:0007669"/>
    <property type="project" value="InterPro"/>
</dbReference>
<dbReference type="InterPro" id="IPR036852">
    <property type="entry name" value="Peptidase_S8/S53_dom_sf"/>
</dbReference>
<evidence type="ECO:0000313" key="2">
    <source>
        <dbReference type="EMBL" id="QYZ68239.1"/>
    </source>
</evidence>